<dbReference type="Gene3D" id="2.40.33.20">
    <property type="entry name" value="PK beta-barrel domain-like"/>
    <property type="match status" value="1"/>
</dbReference>
<dbReference type="InterPro" id="IPR005302">
    <property type="entry name" value="MoCF_Sase_C"/>
</dbReference>
<dbReference type="SUPFAM" id="SSF50800">
    <property type="entry name" value="PK beta-barrel domain-like"/>
    <property type="match status" value="1"/>
</dbReference>
<proteinExistence type="predicted"/>
<keyword evidence="3" id="KW-1185">Reference proteome</keyword>
<dbReference type="Pfam" id="PF03476">
    <property type="entry name" value="MOSC_N"/>
    <property type="match status" value="1"/>
</dbReference>
<gene>
    <name evidence="2" type="ORF">OKJ99_31760</name>
</gene>
<dbReference type="InterPro" id="IPR011037">
    <property type="entry name" value="Pyrv_Knase-like_insert_dom_sf"/>
</dbReference>
<evidence type="ECO:0000313" key="3">
    <source>
        <dbReference type="Proteomes" id="UP001354931"/>
    </source>
</evidence>
<reference evidence="2 3" key="1">
    <citation type="submission" date="2022-10" db="EMBL/GenBank/DDBJ databases">
        <authorList>
            <person name="Xie J."/>
            <person name="Shen N."/>
        </authorList>
    </citation>
    <scope>NUCLEOTIDE SEQUENCE [LARGE SCALE GENOMIC DNA]</scope>
    <source>
        <strain evidence="2 3">YIM65594</strain>
    </source>
</reference>
<dbReference type="Proteomes" id="UP001354931">
    <property type="component" value="Unassembled WGS sequence"/>
</dbReference>
<dbReference type="PROSITE" id="PS51340">
    <property type="entry name" value="MOSC"/>
    <property type="match status" value="1"/>
</dbReference>
<dbReference type="InterPro" id="IPR005303">
    <property type="entry name" value="MOCOS_middle"/>
</dbReference>
<protein>
    <submittedName>
        <fullName evidence="2">MOSC domain-containing protein</fullName>
    </submittedName>
</protein>
<feature type="domain" description="MOSC" evidence="1">
    <location>
        <begin position="101"/>
        <end position="262"/>
    </location>
</feature>
<dbReference type="EMBL" id="JAOZYC010000157">
    <property type="protein sequence ID" value="MEB8342082.1"/>
    <property type="molecule type" value="Genomic_DNA"/>
</dbReference>
<organism evidence="2 3">
    <name type="scientific">Streptomyces endophyticus</name>
    <dbReference type="NCBI Taxonomy" id="714166"/>
    <lineage>
        <taxon>Bacteria</taxon>
        <taxon>Bacillati</taxon>
        <taxon>Actinomycetota</taxon>
        <taxon>Actinomycetes</taxon>
        <taxon>Kitasatosporales</taxon>
        <taxon>Streptomycetaceae</taxon>
        <taxon>Streptomyces</taxon>
    </lineage>
</organism>
<comment type="caution">
    <text evidence="2">The sequence shown here is derived from an EMBL/GenBank/DDBJ whole genome shotgun (WGS) entry which is preliminary data.</text>
</comment>
<name>A0ABU6FDH3_9ACTN</name>
<evidence type="ECO:0000259" key="1">
    <source>
        <dbReference type="PROSITE" id="PS51340"/>
    </source>
</evidence>
<dbReference type="RefSeq" id="WP_326021406.1">
    <property type="nucleotide sequence ID" value="NZ_JAOZYC010000157.1"/>
</dbReference>
<evidence type="ECO:0000313" key="2">
    <source>
        <dbReference type="EMBL" id="MEB8342082.1"/>
    </source>
</evidence>
<accession>A0ABU6FDH3</accession>
<sequence>MTPVPALQVTSLTTTAIKGLGVVPRDEVELTRTGVVGDRAFLLVDAEGNLLSMTRTGAWAGHTAHYASESGTLTVTCPDGTAVTDEVRLGAALEVDFFRHHTVPGRVVEGPWAGLFSDRVGQPVRLVRPDADNGGVDLRPVTLLGDASVAELARRSDLDAVDARRFRMTLGFSGGAPHAEDTWEGRTVRVGGAVLRVEGPVKRCGAVNRDPVDGSGGVRALSLIKGYRGLGQSTLGRGVLFGVYADVLAPGRIAVGDTLELDAEPAALSH</sequence>
<dbReference type="SUPFAM" id="SSF141673">
    <property type="entry name" value="MOSC N-terminal domain-like"/>
    <property type="match status" value="1"/>
</dbReference>
<dbReference type="Pfam" id="PF03473">
    <property type="entry name" value="MOSC"/>
    <property type="match status" value="1"/>
</dbReference>